<evidence type="ECO:0000256" key="4">
    <source>
        <dbReference type="ARBA" id="ARBA00022840"/>
    </source>
</evidence>
<dbReference type="PANTHER" id="PTHR43394">
    <property type="entry name" value="ATP-DEPENDENT PERMEASE MDL1, MITOCHONDRIAL"/>
    <property type="match status" value="1"/>
</dbReference>
<comment type="subcellular location">
    <subcellularLocation>
        <location evidence="1">Cell membrane</location>
        <topology evidence="1">Multi-pass membrane protein</topology>
    </subcellularLocation>
</comment>
<dbReference type="InterPro" id="IPR017871">
    <property type="entry name" value="ABC_transporter-like_CS"/>
</dbReference>
<evidence type="ECO:0000256" key="6">
    <source>
        <dbReference type="ARBA" id="ARBA00023136"/>
    </source>
</evidence>
<dbReference type="Pfam" id="PF00005">
    <property type="entry name" value="ABC_tran"/>
    <property type="match status" value="1"/>
</dbReference>
<feature type="transmembrane region" description="Helical" evidence="7">
    <location>
        <begin position="74"/>
        <end position="99"/>
    </location>
</feature>
<feature type="domain" description="ABC transmembrane type-1" evidence="9">
    <location>
        <begin position="35"/>
        <end position="317"/>
    </location>
</feature>
<dbReference type="GO" id="GO:0005524">
    <property type="term" value="F:ATP binding"/>
    <property type="evidence" value="ECO:0007669"/>
    <property type="project" value="UniProtKB-KW"/>
</dbReference>
<dbReference type="SUPFAM" id="SSF52540">
    <property type="entry name" value="P-loop containing nucleoside triphosphate hydrolases"/>
    <property type="match status" value="1"/>
</dbReference>
<comment type="caution">
    <text evidence="10">The sequence shown here is derived from an EMBL/GenBank/DDBJ whole genome shotgun (WGS) entry which is preliminary data.</text>
</comment>
<name>A0ABS2NPF9_9FIRM</name>
<feature type="transmembrane region" description="Helical" evidence="7">
    <location>
        <begin position="34"/>
        <end position="54"/>
    </location>
</feature>
<dbReference type="InterPro" id="IPR003593">
    <property type="entry name" value="AAA+_ATPase"/>
</dbReference>
<keyword evidence="5 7" id="KW-1133">Transmembrane helix</keyword>
<gene>
    <name evidence="10" type="ORF">JOC73_001352</name>
</gene>
<sequence length="611" mass="68763">MSNQFQEQDQDQQKIDFKLWKEIFRYTIPMKRKMIILGILMVLVAVIDVVFTYMNKIAVDHFVQQGTIEGLEVFAFVYFVLIVALSTSVFGFISVAGKIETGVIYAIRKQGFKRLQELSFSYYDNKAVGWLMARMTSDIVRLGEIISWGTVDLVWGFTKMTAIVVVMLFLNWKLALISLTVTPFLAITSLYFQKKILKEYRKVRKINSKITGSFNEGITGAKTTKVLVREERNLDDFSELTGGMRGSSIRAAIFSSLFLPTVLAFGSIGTGLALWFGGIEVAGGAVSYGTLVAFISFTILFFEPIREMARVFAEFQSAHASAERVMSMINTEPEIKDQQQVILKYGDAFEPKRDNWPEIKGDITFRNVSFHYNAEEPILEDFNLEIKAGETIALVGETGSGKSTIVNLACRFYEPTGGEILIDGVEYRQGSQLWLQSNIGYVLQSPHLFSGTIKDNIRYGKLDASEMDIIRAAKLVNAHDFIMKLKDGYDSEVGDGGGLLSSGEKQLISFARAVLANPRIFVLDEATSSIDTETEQIIQKAIQKVLKGRTSFIVAHRLSTIRSADRILVIRKGKIQEIGKHEELMKQKGYYYRLYTNQFMEEEGKKVLGAK</sequence>
<dbReference type="CDD" id="cd18540">
    <property type="entry name" value="ABC_6TM_exporter_like"/>
    <property type="match status" value="1"/>
</dbReference>
<keyword evidence="2 7" id="KW-0812">Transmembrane</keyword>
<dbReference type="PROSITE" id="PS50893">
    <property type="entry name" value="ABC_TRANSPORTER_2"/>
    <property type="match status" value="1"/>
</dbReference>
<keyword evidence="4 10" id="KW-0067">ATP-binding</keyword>
<dbReference type="InterPro" id="IPR039421">
    <property type="entry name" value="Type_1_exporter"/>
</dbReference>
<keyword evidence="11" id="KW-1185">Reference proteome</keyword>
<evidence type="ECO:0000256" key="2">
    <source>
        <dbReference type="ARBA" id="ARBA00022692"/>
    </source>
</evidence>
<dbReference type="Proteomes" id="UP001314796">
    <property type="component" value="Unassembled WGS sequence"/>
</dbReference>
<feature type="domain" description="ABC transporter" evidence="8">
    <location>
        <begin position="363"/>
        <end position="597"/>
    </location>
</feature>
<feature type="transmembrane region" description="Helical" evidence="7">
    <location>
        <begin position="174"/>
        <end position="192"/>
    </location>
</feature>
<dbReference type="RefSeq" id="WP_204401430.1">
    <property type="nucleotide sequence ID" value="NZ_JAFBEE010000007.1"/>
</dbReference>
<protein>
    <submittedName>
        <fullName evidence="10">ATP-binding cassette subfamily B protein</fullName>
    </submittedName>
</protein>
<accession>A0ABS2NPF9</accession>
<feature type="transmembrane region" description="Helical" evidence="7">
    <location>
        <begin position="145"/>
        <end position="168"/>
    </location>
</feature>
<dbReference type="PROSITE" id="PS00211">
    <property type="entry name" value="ABC_TRANSPORTER_1"/>
    <property type="match status" value="1"/>
</dbReference>
<evidence type="ECO:0000313" key="11">
    <source>
        <dbReference type="Proteomes" id="UP001314796"/>
    </source>
</evidence>
<dbReference type="Gene3D" id="1.20.1560.10">
    <property type="entry name" value="ABC transporter type 1, transmembrane domain"/>
    <property type="match status" value="1"/>
</dbReference>
<evidence type="ECO:0000259" key="9">
    <source>
        <dbReference type="PROSITE" id="PS50929"/>
    </source>
</evidence>
<reference evidence="10 11" key="1">
    <citation type="submission" date="2021-01" db="EMBL/GenBank/DDBJ databases">
        <title>Genomic Encyclopedia of Type Strains, Phase IV (KMG-IV): sequencing the most valuable type-strain genomes for metagenomic binning, comparative biology and taxonomic classification.</title>
        <authorList>
            <person name="Goeker M."/>
        </authorList>
    </citation>
    <scope>NUCLEOTIDE SEQUENCE [LARGE SCALE GENOMIC DNA]</scope>
    <source>
        <strain evidence="10 11">DSM 25890</strain>
    </source>
</reference>
<evidence type="ECO:0000256" key="5">
    <source>
        <dbReference type="ARBA" id="ARBA00022989"/>
    </source>
</evidence>
<keyword evidence="6 7" id="KW-0472">Membrane</keyword>
<organism evidence="10 11">
    <name type="scientific">Alkaliphilus hydrothermalis</name>
    <dbReference type="NCBI Taxonomy" id="1482730"/>
    <lineage>
        <taxon>Bacteria</taxon>
        <taxon>Bacillati</taxon>
        <taxon>Bacillota</taxon>
        <taxon>Clostridia</taxon>
        <taxon>Peptostreptococcales</taxon>
        <taxon>Natronincolaceae</taxon>
        <taxon>Alkaliphilus</taxon>
    </lineage>
</organism>
<dbReference type="EMBL" id="JAFBEE010000007">
    <property type="protein sequence ID" value="MBM7614833.1"/>
    <property type="molecule type" value="Genomic_DNA"/>
</dbReference>
<evidence type="ECO:0000256" key="3">
    <source>
        <dbReference type="ARBA" id="ARBA00022741"/>
    </source>
</evidence>
<dbReference type="PANTHER" id="PTHR43394:SF1">
    <property type="entry name" value="ATP-BINDING CASSETTE SUB-FAMILY B MEMBER 10, MITOCHONDRIAL"/>
    <property type="match status" value="1"/>
</dbReference>
<dbReference type="SMART" id="SM00382">
    <property type="entry name" value="AAA"/>
    <property type="match status" value="1"/>
</dbReference>
<dbReference type="InterPro" id="IPR011527">
    <property type="entry name" value="ABC1_TM_dom"/>
</dbReference>
<dbReference type="InterPro" id="IPR036640">
    <property type="entry name" value="ABC1_TM_sf"/>
</dbReference>
<dbReference type="Gene3D" id="3.40.50.300">
    <property type="entry name" value="P-loop containing nucleotide triphosphate hydrolases"/>
    <property type="match status" value="1"/>
</dbReference>
<dbReference type="Pfam" id="PF00664">
    <property type="entry name" value="ABC_membrane"/>
    <property type="match status" value="1"/>
</dbReference>
<dbReference type="CDD" id="cd03254">
    <property type="entry name" value="ABCC_Glucan_exporter_like"/>
    <property type="match status" value="1"/>
</dbReference>
<evidence type="ECO:0000313" key="10">
    <source>
        <dbReference type="EMBL" id="MBM7614833.1"/>
    </source>
</evidence>
<dbReference type="SUPFAM" id="SSF90123">
    <property type="entry name" value="ABC transporter transmembrane region"/>
    <property type="match status" value="1"/>
</dbReference>
<feature type="transmembrane region" description="Helical" evidence="7">
    <location>
        <begin position="282"/>
        <end position="302"/>
    </location>
</feature>
<feature type="transmembrane region" description="Helical" evidence="7">
    <location>
        <begin position="251"/>
        <end position="276"/>
    </location>
</feature>
<evidence type="ECO:0000259" key="8">
    <source>
        <dbReference type="PROSITE" id="PS50893"/>
    </source>
</evidence>
<proteinExistence type="predicted"/>
<keyword evidence="3" id="KW-0547">Nucleotide-binding</keyword>
<evidence type="ECO:0000256" key="7">
    <source>
        <dbReference type="SAM" id="Phobius"/>
    </source>
</evidence>
<evidence type="ECO:0000256" key="1">
    <source>
        <dbReference type="ARBA" id="ARBA00004651"/>
    </source>
</evidence>
<dbReference type="PROSITE" id="PS50929">
    <property type="entry name" value="ABC_TM1F"/>
    <property type="match status" value="1"/>
</dbReference>
<dbReference type="InterPro" id="IPR027417">
    <property type="entry name" value="P-loop_NTPase"/>
</dbReference>
<dbReference type="InterPro" id="IPR003439">
    <property type="entry name" value="ABC_transporter-like_ATP-bd"/>
</dbReference>